<reference evidence="3" key="1">
    <citation type="submission" date="2022-08" db="EMBL/GenBank/DDBJ databases">
        <title>Novel sulphate-reducing endosymbionts in the free-living metamonad Anaeramoeba.</title>
        <authorList>
            <person name="Jerlstrom-Hultqvist J."/>
            <person name="Cepicka I."/>
            <person name="Gallot-Lavallee L."/>
            <person name="Salas-Leiva D."/>
            <person name="Curtis B.A."/>
            <person name="Zahonova K."/>
            <person name="Pipaliya S."/>
            <person name="Dacks J."/>
            <person name="Roger A.J."/>
        </authorList>
    </citation>
    <scope>NUCLEOTIDE SEQUENCE</scope>
    <source>
        <strain evidence="3">Busselton2</strain>
    </source>
</reference>
<keyword evidence="2" id="KW-0732">Signal</keyword>
<keyword evidence="1" id="KW-1133">Transmembrane helix</keyword>
<feature type="transmembrane region" description="Helical" evidence="1">
    <location>
        <begin position="168"/>
        <end position="190"/>
    </location>
</feature>
<organism evidence="3 4">
    <name type="scientific">Anaeramoeba flamelloides</name>
    <dbReference type="NCBI Taxonomy" id="1746091"/>
    <lineage>
        <taxon>Eukaryota</taxon>
        <taxon>Metamonada</taxon>
        <taxon>Anaeramoebidae</taxon>
        <taxon>Anaeramoeba</taxon>
    </lineage>
</organism>
<proteinExistence type="predicted"/>
<dbReference type="EMBL" id="JANTQA010000070">
    <property type="protein sequence ID" value="KAJ3424878.1"/>
    <property type="molecule type" value="Genomic_DNA"/>
</dbReference>
<name>A0AAV7YBK4_9EUKA</name>
<keyword evidence="1" id="KW-0812">Transmembrane</keyword>
<protein>
    <submittedName>
        <fullName evidence="3">Uncharacterized protein</fullName>
    </submittedName>
</protein>
<gene>
    <name evidence="3" type="ORF">M0812_27306</name>
</gene>
<evidence type="ECO:0000256" key="2">
    <source>
        <dbReference type="SAM" id="SignalP"/>
    </source>
</evidence>
<dbReference type="Proteomes" id="UP001146793">
    <property type="component" value="Unassembled WGS sequence"/>
</dbReference>
<accession>A0AAV7YBK4</accession>
<feature type="signal peptide" evidence="2">
    <location>
        <begin position="1"/>
        <end position="18"/>
    </location>
</feature>
<evidence type="ECO:0000313" key="3">
    <source>
        <dbReference type="EMBL" id="KAJ3424878.1"/>
    </source>
</evidence>
<sequence>MKILVLIILCIFVSEIFACKHSDCTTEEKPVCNIHETDGSCVRCLVASHCNIDEYCTEAHNCRKYTKDDVLGKFCNDHAADSWTTCTEANEFNFCGKCDSTDDTVPLWKGVCIDWTCEPCRVGDQSSGIMSQHTNVQCYPRSAGNPAGTIKTEKNADFTPSYFIQTSFSIAMLFLGFLLLGILIMTILIMKRSTI</sequence>
<dbReference type="AlphaFoldDB" id="A0AAV7YBK4"/>
<feature type="chain" id="PRO_5043328208" evidence="2">
    <location>
        <begin position="19"/>
        <end position="195"/>
    </location>
</feature>
<evidence type="ECO:0000313" key="4">
    <source>
        <dbReference type="Proteomes" id="UP001146793"/>
    </source>
</evidence>
<evidence type="ECO:0000256" key="1">
    <source>
        <dbReference type="SAM" id="Phobius"/>
    </source>
</evidence>
<comment type="caution">
    <text evidence="3">The sequence shown here is derived from an EMBL/GenBank/DDBJ whole genome shotgun (WGS) entry which is preliminary data.</text>
</comment>
<keyword evidence="1" id="KW-0472">Membrane</keyword>